<reference evidence="1 2" key="1">
    <citation type="submission" date="2019-11" db="EMBL/GenBank/DDBJ databases">
        <title>Comparative genomics of hydrocarbon-degrading Desulfosarcina strains.</title>
        <authorList>
            <person name="Watanabe M."/>
            <person name="Kojima H."/>
            <person name="Fukui M."/>
        </authorList>
    </citation>
    <scope>NUCLEOTIDE SEQUENCE [LARGE SCALE GENOMIC DNA]</scope>
    <source>
        <strain evidence="1 2">PL12</strain>
    </source>
</reference>
<dbReference type="AlphaFoldDB" id="A0A5K7YDF0"/>
<gene>
    <name evidence="1" type="ORF">DSCA_03950</name>
</gene>
<dbReference type="KEGG" id="dalk:DSCA_03950"/>
<dbReference type="Proteomes" id="UP000427906">
    <property type="component" value="Chromosome"/>
</dbReference>
<organism evidence="1 2">
    <name type="scientific">Desulfosarcina alkanivorans</name>
    <dbReference type="NCBI Taxonomy" id="571177"/>
    <lineage>
        <taxon>Bacteria</taxon>
        <taxon>Pseudomonadati</taxon>
        <taxon>Thermodesulfobacteriota</taxon>
        <taxon>Desulfobacteria</taxon>
        <taxon>Desulfobacterales</taxon>
        <taxon>Desulfosarcinaceae</taxon>
        <taxon>Desulfosarcina</taxon>
    </lineage>
</organism>
<accession>A0A5K7YDF0</accession>
<name>A0A5K7YDF0_9BACT</name>
<sequence length="50" mass="5744">MNMEKMPVRGGSQQVKRFSVPDDTWCMNLLRRDDLFMGAVISNLQKKATV</sequence>
<dbReference type="EMBL" id="AP021874">
    <property type="protein sequence ID" value="BBO66465.1"/>
    <property type="molecule type" value="Genomic_DNA"/>
</dbReference>
<evidence type="ECO:0000313" key="2">
    <source>
        <dbReference type="Proteomes" id="UP000427906"/>
    </source>
</evidence>
<keyword evidence="2" id="KW-1185">Reference proteome</keyword>
<proteinExistence type="predicted"/>
<protein>
    <submittedName>
        <fullName evidence="1">Uncharacterized protein</fullName>
    </submittedName>
</protein>
<evidence type="ECO:0000313" key="1">
    <source>
        <dbReference type="EMBL" id="BBO66465.1"/>
    </source>
</evidence>